<feature type="transmembrane region" description="Helical" evidence="7">
    <location>
        <begin position="130"/>
        <end position="150"/>
    </location>
</feature>
<evidence type="ECO:0000256" key="8">
    <source>
        <dbReference type="SAM" id="MobiDB-lite"/>
    </source>
</evidence>
<evidence type="ECO:0000313" key="10">
    <source>
        <dbReference type="EMBL" id="MFD1547511.1"/>
    </source>
</evidence>
<feature type="region of interest" description="Disordered" evidence="8">
    <location>
        <begin position="1"/>
        <end position="22"/>
    </location>
</feature>
<keyword evidence="2 7" id="KW-0813">Transport</keyword>
<dbReference type="Proteomes" id="UP001597097">
    <property type="component" value="Unassembled WGS sequence"/>
</dbReference>
<keyword evidence="5 7" id="KW-1133">Transmembrane helix</keyword>
<evidence type="ECO:0000256" key="2">
    <source>
        <dbReference type="ARBA" id="ARBA00022448"/>
    </source>
</evidence>
<evidence type="ECO:0000259" key="9">
    <source>
        <dbReference type="PROSITE" id="PS50928"/>
    </source>
</evidence>
<feature type="transmembrane region" description="Helical" evidence="7">
    <location>
        <begin position="30"/>
        <end position="60"/>
    </location>
</feature>
<evidence type="ECO:0000256" key="4">
    <source>
        <dbReference type="ARBA" id="ARBA00022692"/>
    </source>
</evidence>
<comment type="similarity">
    <text evidence="7">Belongs to the binding-protein-dependent transport system permease family.</text>
</comment>
<dbReference type="InterPro" id="IPR000515">
    <property type="entry name" value="MetI-like"/>
</dbReference>
<feature type="transmembrane region" description="Helical" evidence="7">
    <location>
        <begin position="291"/>
        <end position="310"/>
    </location>
</feature>
<keyword evidence="4 7" id="KW-0812">Transmembrane</keyword>
<protein>
    <submittedName>
        <fullName evidence="10">Carbohydrate ABC transporter permease</fullName>
    </submittedName>
</protein>
<keyword evidence="11" id="KW-1185">Reference proteome</keyword>
<organism evidence="10 11">
    <name type="scientific">Nonomuraea guangzhouensis</name>
    <dbReference type="NCBI Taxonomy" id="1291555"/>
    <lineage>
        <taxon>Bacteria</taxon>
        <taxon>Bacillati</taxon>
        <taxon>Actinomycetota</taxon>
        <taxon>Actinomycetes</taxon>
        <taxon>Streptosporangiales</taxon>
        <taxon>Streptosporangiaceae</taxon>
        <taxon>Nonomuraea</taxon>
    </lineage>
</organism>
<dbReference type="PROSITE" id="PS50928">
    <property type="entry name" value="ABC_TM1"/>
    <property type="match status" value="1"/>
</dbReference>
<dbReference type="EMBL" id="JBHUCM010000077">
    <property type="protein sequence ID" value="MFD1547511.1"/>
    <property type="molecule type" value="Genomic_DNA"/>
</dbReference>
<gene>
    <name evidence="10" type="ORF">ACFSJ0_61515</name>
</gene>
<dbReference type="CDD" id="cd06261">
    <property type="entry name" value="TM_PBP2"/>
    <property type="match status" value="1"/>
</dbReference>
<evidence type="ECO:0000256" key="7">
    <source>
        <dbReference type="RuleBase" id="RU363032"/>
    </source>
</evidence>
<comment type="caution">
    <text evidence="10">The sequence shown here is derived from an EMBL/GenBank/DDBJ whole genome shotgun (WGS) entry which is preliminary data.</text>
</comment>
<evidence type="ECO:0000256" key="1">
    <source>
        <dbReference type="ARBA" id="ARBA00004651"/>
    </source>
</evidence>
<dbReference type="Pfam" id="PF00528">
    <property type="entry name" value="BPD_transp_1"/>
    <property type="match status" value="1"/>
</dbReference>
<evidence type="ECO:0000313" key="11">
    <source>
        <dbReference type="Proteomes" id="UP001597097"/>
    </source>
</evidence>
<dbReference type="InterPro" id="IPR051393">
    <property type="entry name" value="ABC_transporter_permease"/>
</dbReference>
<feature type="transmembrane region" description="Helical" evidence="7">
    <location>
        <begin position="97"/>
        <end position="118"/>
    </location>
</feature>
<evidence type="ECO:0000256" key="5">
    <source>
        <dbReference type="ARBA" id="ARBA00022989"/>
    </source>
</evidence>
<proteinExistence type="inferred from homology"/>
<dbReference type="PANTHER" id="PTHR30193:SF41">
    <property type="entry name" value="DIACETYLCHITOBIOSE UPTAKE SYSTEM PERMEASE PROTEIN NGCF"/>
    <property type="match status" value="1"/>
</dbReference>
<keyword evidence="3" id="KW-1003">Cell membrane</keyword>
<feature type="transmembrane region" description="Helical" evidence="7">
    <location>
        <begin position="234"/>
        <end position="254"/>
    </location>
</feature>
<keyword evidence="6 7" id="KW-0472">Membrane</keyword>
<evidence type="ECO:0000256" key="6">
    <source>
        <dbReference type="ARBA" id="ARBA00023136"/>
    </source>
</evidence>
<evidence type="ECO:0000256" key="3">
    <source>
        <dbReference type="ARBA" id="ARBA00022475"/>
    </source>
</evidence>
<feature type="domain" description="ABC transmembrane type-1" evidence="9">
    <location>
        <begin position="93"/>
        <end position="309"/>
    </location>
</feature>
<accession>A0ABW4GYS9</accession>
<dbReference type="RefSeq" id="WP_219539225.1">
    <property type="nucleotide sequence ID" value="NZ_JAHKRM010000056.1"/>
</dbReference>
<name>A0ABW4GYS9_9ACTN</name>
<sequence length="317" mass="34880">MATVSTAPATPRPTDHLHHRPRRRRGKMPILGALPFLAPALALYAVFLLFPIVSAVYLSFMRWNGFPTVPQVWAGLANYRDILTNDTVFHTALRNSVIWVVLSLIVPTVLALLLALALNRRLLGRNLLRSAFYIPAVLASIAVATMWTWMYNPNSGLVNGTMTSLGLSSWIQDWLGDPQIALYSVFVAFVWQTTGFSMVLFLAGLQTVPTDLVEAAKLDGASAWQTFRNVTLPALRPTFTVVLVLTVISSLKVFDLIVGMTNGGPAQSSQVLALWSYSQSFINHNFGGGNALAVVLLLITLALVLPYLMWTLKEDER</sequence>
<dbReference type="PANTHER" id="PTHR30193">
    <property type="entry name" value="ABC TRANSPORTER PERMEASE PROTEIN"/>
    <property type="match status" value="1"/>
</dbReference>
<feature type="transmembrane region" description="Helical" evidence="7">
    <location>
        <begin position="180"/>
        <end position="203"/>
    </location>
</feature>
<reference evidence="11" key="1">
    <citation type="journal article" date="2019" name="Int. J. Syst. Evol. Microbiol.">
        <title>The Global Catalogue of Microorganisms (GCM) 10K type strain sequencing project: providing services to taxonomists for standard genome sequencing and annotation.</title>
        <authorList>
            <consortium name="The Broad Institute Genomics Platform"/>
            <consortium name="The Broad Institute Genome Sequencing Center for Infectious Disease"/>
            <person name="Wu L."/>
            <person name="Ma J."/>
        </authorList>
    </citation>
    <scope>NUCLEOTIDE SEQUENCE [LARGE SCALE GENOMIC DNA]</scope>
    <source>
        <strain evidence="11">CGMCC 1.15399</strain>
    </source>
</reference>
<comment type="subcellular location">
    <subcellularLocation>
        <location evidence="1 7">Cell membrane</location>
        <topology evidence="1 7">Multi-pass membrane protein</topology>
    </subcellularLocation>
</comment>